<dbReference type="AlphaFoldDB" id="A0A9X0WIR0"/>
<evidence type="ECO:0000313" key="2">
    <source>
        <dbReference type="EMBL" id="MBK1645009.1"/>
    </source>
</evidence>
<keyword evidence="3" id="KW-1185">Reference proteome</keyword>
<dbReference type="RefSeq" id="WP_200387818.1">
    <property type="nucleotide sequence ID" value="NZ_NRSD01000009.1"/>
</dbReference>
<feature type="coiled-coil region" evidence="1">
    <location>
        <begin position="4"/>
        <end position="31"/>
    </location>
</feature>
<comment type="caution">
    <text evidence="2">The sequence shown here is derived from an EMBL/GenBank/DDBJ whole genome shotgun (WGS) entry which is preliminary data.</text>
</comment>
<dbReference type="Proteomes" id="UP001138802">
    <property type="component" value="Unassembled WGS sequence"/>
</dbReference>
<accession>A0A9X0WIR0</accession>
<organism evidence="2 3">
    <name type="scientific">Thiocapsa imhoffii</name>
    <dbReference type="NCBI Taxonomy" id="382777"/>
    <lineage>
        <taxon>Bacteria</taxon>
        <taxon>Pseudomonadati</taxon>
        <taxon>Pseudomonadota</taxon>
        <taxon>Gammaproteobacteria</taxon>
        <taxon>Chromatiales</taxon>
        <taxon>Chromatiaceae</taxon>
        <taxon>Thiocapsa</taxon>
    </lineage>
</organism>
<reference evidence="2 3" key="1">
    <citation type="journal article" date="2020" name="Microorganisms">
        <title>Osmotic Adaptation and Compatible Solute Biosynthesis of Phototrophic Bacteria as Revealed from Genome Analyses.</title>
        <authorList>
            <person name="Imhoff J.F."/>
            <person name="Rahn T."/>
            <person name="Kunzel S."/>
            <person name="Keller A."/>
            <person name="Neulinger S.C."/>
        </authorList>
    </citation>
    <scope>NUCLEOTIDE SEQUENCE [LARGE SCALE GENOMIC DNA]</scope>
    <source>
        <strain evidence="2 3">DSM 21303</strain>
    </source>
</reference>
<keyword evidence="1" id="KW-0175">Coiled coil</keyword>
<proteinExistence type="predicted"/>
<gene>
    <name evidence="2" type="ORF">CKO25_10170</name>
</gene>
<name>A0A9X0WIR0_9GAMM</name>
<sequence length="74" mass="8579">MSDIAALKQEKQDLINKMLEMQKQFIEHEREHGVTGKDYWAPSEGLLVGYRQEYMDMANRVVDIAHEIVGSSRL</sequence>
<evidence type="ECO:0000313" key="3">
    <source>
        <dbReference type="Proteomes" id="UP001138802"/>
    </source>
</evidence>
<evidence type="ECO:0000256" key="1">
    <source>
        <dbReference type="SAM" id="Coils"/>
    </source>
</evidence>
<dbReference type="EMBL" id="NRSD01000009">
    <property type="protein sequence ID" value="MBK1645009.1"/>
    <property type="molecule type" value="Genomic_DNA"/>
</dbReference>
<protein>
    <submittedName>
        <fullName evidence="2">Uncharacterized protein</fullName>
    </submittedName>
</protein>